<evidence type="ECO:0000313" key="2">
    <source>
        <dbReference type="Proteomes" id="UP000237025"/>
    </source>
</evidence>
<name>A0ABX5A012_9ENTR</name>
<organism evidence="1 2">
    <name type="scientific">Lelliottia aquatilis</name>
    <dbReference type="NCBI Taxonomy" id="2080838"/>
    <lineage>
        <taxon>Bacteria</taxon>
        <taxon>Pseudomonadati</taxon>
        <taxon>Pseudomonadota</taxon>
        <taxon>Gammaproteobacteria</taxon>
        <taxon>Enterobacterales</taxon>
        <taxon>Enterobacteriaceae</taxon>
        <taxon>Lelliottia</taxon>
    </lineage>
</organism>
<sequence>MFTQDFFTENATHKQNCTSFDPKRVITYNENYGKPFLNVSRSAAQTLMLLCYIMHNCTHTNSTATGVSPPDSNLHSHCNL</sequence>
<protein>
    <submittedName>
        <fullName evidence="1">Uncharacterized protein</fullName>
    </submittedName>
</protein>
<dbReference type="EMBL" id="PQVW01000009">
    <property type="protein sequence ID" value="POZ22178.1"/>
    <property type="molecule type" value="Genomic_DNA"/>
</dbReference>
<accession>A0ABX5A012</accession>
<comment type="caution">
    <text evidence="1">The sequence shown here is derived from an EMBL/GenBank/DDBJ whole genome shotgun (WGS) entry which is preliminary data.</text>
</comment>
<reference evidence="1 2" key="1">
    <citation type="submission" date="2018-02" db="EMBL/GenBank/DDBJ databases">
        <title>Lelliotia aquatilis sp. nov., isolated from drinking water.</title>
        <authorList>
            <person name="Kaempfer P."/>
            <person name="Glaeser S."/>
            <person name="Exner M."/>
            <person name="Doijad S."/>
            <person name="Chakraborty T."/>
        </authorList>
    </citation>
    <scope>NUCLEOTIDE SEQUENCE [LARGE SCALE GENOMIC DNA]</scope>
    <source>
        <strain evidence="1 2">6331-17</strain>
    </source>
</reference>
<proteinExistence type="predicted"/>
<gene>
    <name evidence="1" type="ORF">C3712_13120</name>
</gene>
<keyword evidence="2" id="KW-1185">Reference proteome</keyword>
<dbReference type="Proteomes" id="UP000237025">
    <property type="component" value="Unassembled WGS sequence"/>
</dbReference>
<evidence type="ECO:0000313" key="1">
    <source>
        <dbReference type="EMBL" id="POZ22178.1"/>
    </source>
</evidence>